<dbReference type="Proteomes" id="UP000509241">
    <property type="component" value="Chromosome"/>
</dbReference>
<evidence type="ECO:0000313" key="2">
    <source>
        <dbReference type="EMBL" id="QLG49192.1"/>
    </source>
</evidence>
<feature type="compositionally biased region" description="Basic and acidic residues" evidence="1">
    <location>
        <begin position="17"/>
        <end position="31"/>
    </location>
</feature>
<sequence>MKYCLDCNWSTTPSDEPSQRDRSRAAIEHHVATGHTIDSSASIARPTTPDVDSNLLVRDLVPSSD</sequence>
<dbReference type="OrthoDB" id="176261at2157"/>
<accession>A0A7D5GL52</accession>
<evidence type="ECO:0000313" key="3">
    <source>
        <dbReference type="Proteomes" id="UP000509241"/>
    </source>
</evidence>
<dbReference type="KEGG" id="haly:HYG82_10150"/>
<evidence type="ECO:0000256" key="1">
    <source>
        <dbReference type="SAM" id="MobiDB-lite"/>
    </source>
</evidence>
<name>A0A7D5GL52_9EURY</name>
<gene>
    <name evidence="2" type="ORF">HYG82_10150</name>
</gene>
<protein>
    <submittedName>
        <fullName evidence="2">Uncharacterized protein</fullName>
    </submittedName>
</protein>
<organism evidence="2 3">
    <name type="scientific">Natrinema halophilum</name>
    <dbReference type="NCBI Taxonomy" id="1699371"/>
    <lineage>
        <taxon>Archaea</taxon>
        <taxon>Methanobacteriati</taxon>
        <taxon>Methanobacteriota</taxon>
        <taxon>Stenosarchaea group</taxon>
        <taxon>Halobacteria</taxon>
        <taxon>Halobacteriales</taxon>
        <taxon>Natrialbaceae</taxon>
        <taxon>Natrinema</taxon>
    </lineage>
</organism>
<dbReference type="GeneID" id="56033655"/>
<proteinExistence type="predicted"/>
<feature type="region of interest" description="Disordered" evidence="1">
    <location>
        <begin position="1"/>
        <end position="65"/>
    </location>
</feature>
<keyword evidence="3" id="KW-1185">Reference proteome</keyword>
<dbReference type="AlphaFoldDB" id="A0A7D5GL52"/>
<dbReference type="EMBL" id="CP058601">
    <property type="protein sequence ID" value="QLG49192.1"/>
    <property type="molecule type" value="Genomic_DNA"/>
</dbReference>
<dbReference type="RefSeq" id="WP_179260927.1">
    <property type="nucleotide sequence ID" value="NZ_CP058601.1"/>
</dbReference>
<reference evidence="2 3" key="1">
    <citation type="submission" date="2020-07" db="EMBL/GenBank/DDBJ databases">
        <authorList>
            <person name="Cui H."/>
        </authorList>
    </citation>
    <scope>NUCLEOTIDE SEQUENCE [LARGE SCALE GENOMIC DNA]</scope>
    <source>
        <strain evidence="2 3">YPL8</strain>
    </source>
</reference>